<dbReference type="InterPro" id="IPR003673">
    <property type="entry name" value="CoA-Trfase_fam_III"/>
</dbReference>
<protein>
    <recommendedName>
        <fullName evidence="4">CoA transferase</fullName>
    </recommendedName>
</protein>
<dbReference type="Gene3D" id="3.40.50.10540">
    <property type="entry name" value="Crotonobetainyl-coa:carnitine coa-transferase, domain 1"/>
    <property type="match status" value="1"/>
</dbReference>
<sequence>MKDMNEQAPRAQGPLVGLRVLDVGMVFAGPLVATNLADLGADVIKVEHPKGDQTRNIGRFKDGEGLWWRVAARNKRVMAADVGRPEGAAIVRELARTADVIIENFRPGRFASWGLDYESLSRENPGLVMLHISGYGQDGPYRHKPGMGTLAEAFSGFAMVTGEADRPPTLPQFPFADGVAAMMGAYSVMAALWARDRNGGKGDEIDLNLYEPMLALMGPMVIDYDQLGHVARRRGNRSTWSVPRNSYRSKDGKWVAVSSAANSIAIRMFRAIGRDDMADDPALQTNPDRVKRLEECDGAIAKWVSEHTFDEVIRQFEKYEVVAGPIYDVEQLFGDPQVRHNESIVSMPDEALGSVRVQNVIPRFRRAPGRMRWVGKHRVGLDTRDVLDELGYSDAEMAALEEKGIISCGTQARKTVDE</sequence>
<name>A0A261SAP0_9BORD</name>
<keyword evidence="1" id="KW-0808">Transferase</keyword>
<dbReference type="Gene3D" id="3.30.1540.10">
    <property type="entry name" value="formyl-coa transferase, domain 3"/>
    <property type="match status" value="1"/>
</dbReference>
<dbReference type="Proteomes" id="UP000216020">
    <property type="component" value="Unassembled WGS sequence"/>
</dbReference>
<evidence type="ECO:0000256" key="1">
    <source>
        <dbReference type="ARBA" id="ARBA00022679"/>
    </source>
</evidence>
<evidence type="ECO:0008006" key="4">
    <source>
        <dbReference type="Google" id="ProtNLM"/>
    </source>
</evidence>
<dbReference type="Pfam" id="PF02515">
    <property type="entry name" value="CoA_transf_3"/>
    <property type="match status" value="1"/>
</dbReference>
<gene>
    <name evidence="2" type="ORF">CAL29_11935</name>
</gene>
<comment type="caution">
    <text evidence="2">The sequence shown here is derived from an EMBL/GenBank/DDBJ whole genome shotgun (WGS) entry which is preliminary data.</text>
</comment>
<dbReference type="SUPFAM" id="SSF89796">
    <property type="entry name" value="CoA-transferase family III (CaiB/BaiF)"/>
    <property type="match status" value="1"/>
</dbReference>
<dbReference type="RefSeq" id="WP_094853245.1">
    <property type="nucleotide sequence ID" value="NZ_NEVM01000002.1"/>
</dbReference>
<dbReference type="AlphaFoldDB" id="A0A261SAP0"/>
<dbReference type="EMBL" id="NEVM01000002">
    <property type="protein sequence ID" value="OZI34245.1"/>
    <property type="molecule type" value="Genomic_DNA"/>
</dbReference>
<organism evidence="2 3">
    <name type="scientific">Bordetella genomosp. 10</name>
    <dbReference type="NCBI Taxonomy" id="1416804"/>
    <lineage>
        <taxon>Bacteria</taxon>
        <taxon>Pseudomonadati</taxon>
        <taxon>Pseudomonadota</taxon>
        <taxon>Betaproteobacteria</taxon>
        <taxon>Burkholderiales</taxon>
        <taxon>Alcaligenaceae</taxon>
        <taxon>Bordetella</taxon>
    </lineage>
</organism>
<keyword evidence="3" id="KW-1185">Reference proteome</keyword>
<reference evidence="3" key="1">
    <citation type="submission" date="2017-05" db="EMBL/GenBank/DDBJ databases">
        <title>Complete and WGS of Bordetella genogroups.</title>
        <authorList>
            <person name="Spilker T."/>
            <person name="Lipuma J."/>
        </authorList>
    </citation>
    <scope>NUCLEOTIDE SEQUENCE [LARGE SCALE GENOMIC DNA]</scope>
    <source>
        <strain evidence="3">AU16122</strain>
    </source>
</reference>
<dbReference type="GO" id="GO:0008410">
    <property type="term" value="F:CoA-transferase activity"/>
    <property type="evidence" value="ECO:0007669"/>
    <property type="project" value="TreeGrafter"/>
</dbReference>
<proteinExistence type="predicted"/>
<dbReference type="OrthoDB" id="5294844at2"/>
<dbReference type="PANTHER" id="PTHR48207">
    <property type="entry name" value="SUCCINATE--HYDROXYMETHYLGLUTARATE COA-TRANSFERASE"/>
    <property type="match status" value="1"/>
</dbReference>
<dbReference type="PANTHER" id="PTHR48207:SF4">
    <property type="entry name" value="BLL6097 PROTEIN"/>
    <property type="match status" value="1"/>
</dbReference>
<dbReference type="InterPro" id="IPR044855">
    <property type="entry name" value="CoA-Trfase_III_dom3_sf"/>
</dbReference>
<evidence type="ECO:0000313" key="3">
    <source>
        <dbReference type="Proteomes" id="UP000216020"/>
    </source>
</evidence>
<dbReference type="InterPro" id="IPR050483">
    <property type="entry name" value="CoA-transferase_III_domain"/>
</dbReference>
<accession>A0A261SAP0</accession>
<evidence type="ECO:0000313" key="2">
    <source>
        <dbReference type="EMBL" id="OZI34245.1"/>
    </source>
</evidence>
<dbReference type="InterPro" id="IPR023606">
    <property type="entry name" value="CoA-Trfase_III_dom_1_sf"/>
</dbReference>